<dbReference type="RefSeq" id="WP_041059161.1">
    <property type="nucleotide sequence ID" value="NZ_JXAL01000001.1"/>
</dbReference>
<proteinExistence type="predicted"/>
<sequence>MKILILGGTRFIGKTIAETAVAHGHEVTLFNRGSRPDLFPELEQLVGDRDGGLDALKGRTWDAVVDTCGYVPRIVEQSVELLKNQVGHYTFISTIDVYDHTVPGEIDETHPVKVWEDESVEDVQVAYGPMKARCEQIVRDHFPGKSLISRCGLVAGPGDHTDRVTYWPYRIARGGEVLAPGNPEAPVQFIDVRDLAEWILRMVEQRQDGTFTATGPAAPITVRGFLEHCLAAIHSDARLTWVDDEFLLTHKVGPWIEMPLWIPEQEDLGSLFSINISKTLEMGLSHRPLNETILDILEWHRSRSDDNMLKAGLAAEREAELLKQFSSRIEK</sequence>
<keyword evidence="3" id="KW-1185">Reference proteome</keyword>
<name>A0ABR5A9A7_9BACL</name>
<dbReference type="InterPro" id="IPR050177">
    <property type="entry name" value="Lipid_A_modif_metabolic_enz"/>
</dbReference>
<dbReference type="InterPro" id="IPR036291">
    <property type="entry name" value="NAD(P)-bd_dom_sf"/>
</dbReference>
<evidence type="ECO:0000313" key="3">
    <source>
        <dbReference type="Proteomes" id="UP000054526"/>
    </source>
</evidence>
<dbReference type="SUPFAM" id="SSF51735">
    <property type="entry name" value="NAD(P)-binding Rossmann-fold domains"/>
    <property type="match status" value="1"/>
</dbReference>
<gene>
    <name evidence="2" type="ORF">SD71_02835</name>
</gene>
<feature type="domain" description="NAD-dependent epimerase/dehydratase" evidence="1">
    <location>
        <begin position="3"/>
        <end position="208"/>
    </location>
</feature>
<dbReference type="InterPro" id="IPR001509">
    <property type="entry name" value="Epimerase_deHydtase"/>
</dbReference>
<dbReference type="Proteomes" id="UP000054526">
    <property type="component" value="Unassembled WGS sequence"/>
</dbReference>
<protein>
    <recommendedName>
        <fullName evidence="1">NAD-dependent epimerase/dehydratase domain-containing protein</fullName>
    </recommendedName>
</protein>
<organism evidence="2 3">
    <name type="scientific">Cohnella kolymensis</name>
    <dbReference type="NCBI Taxonomy" id="1590652"/>
    <lineage>
        <taxon>Bacteria</taxon>
        <taxon>Bacillati</taxon>
        <taxon>Bacillota</taxon>
        <taxon>Bacilli</taxon>
        <taxon>Bacillales</taxon>
        <taxon>Paenibacillaceae</taxon>
        <taxon>Cohnella</taxon>
    </lineage>
</organism>
<comment type="caution">
    <text evidence="2">The sequence shown here is derived from an EMBL/GenBank/DDBJ whole genome shotgun (WGS) entry which is preliminary data.</text>
</comment>
<dbReference type="Pfam" id="PF01370">
    <property type="entry name" value="Epimerase"/>
    <property type="match status" value="1"/>
</dbReference>
<dbReference type="EMBL" id="JXAL01000001">
    <property type="protein sequence ID" value="KIL37565.1"/>
    <property type="molecule type" value="Genomic_DNA"/>
</dbReference>
<dbReference type="PANTHER" id="PTHR43245">
    <property type="entry name" value="BIFUNCTIONAL POLYMYXIN RESISTANCE PROTEIN ARNA"/>
    <property type="match status" value="1"/>
</dbReference>
<accession>A0ABR5A9A7</accession>
<evidence type="ECO:0000259" key="1">
    <source>
        <dbReference type="Pfam" id="PF01370"/>
    </source>
</evidence>
<reference evidence="2 3" key="1">
    <citation type="submission" date="2014-12" db="EMBL/GenBank/DDBJ databases">
        <title>Draft genome sequence of Cohnella kolymensis strain B-2846.</title>
        <authorList>
            <person name="Karlyshev A.V."/>
            <person name="Kudryashova E.B."/>
        </authorList>
    </citation>
    <scope>NUCLEOTIDE SEQUENCE [LARGE SCALE GENOMIC DNA]</scope>
    <source>
        <strain evidence="2 3">VKM B-2846</strain>
    </source>
</reference>
<dbReference type="Gene3D" id="3.40.50.720">
    <property type="entry name" value="NAD(P)-binding Rossmann-like Domain"/>
    <property type="match status" value="1"/>
</dbReference>
<dbReference type="PANTHER" id="PTHR43245:SF13">
    <property type="entry name" value="UDP-D-APIOSE_UDP-D-XYLOSE SYNTHASE 2"/>
    <property type="match status" value="1"/>
</dbReference>
<evidence type="ECO:0000313" key="2">
    <source>
        <dbReference type="EMBL" id="KIL37565.1"/>
    </source>
</evidence>